<sequence>MRRTATFVASAATQLGQIATLAASDIEPATLARVRELIDVTSERSEMDPTWCVIGMLGGTGAGKSSLDNALSGGEGVRAGVLRPTTNEACAVLPKGREPKELLEWLGVRSRVDAPGDRAGDTVIIDLPDIDSVIESHGEVVSRLASRVDALVVVVDPQKYADACLHDEWLARLGSSHASVTVALTHIDMLDAPSRGAIETDLRRVLDERGLMDASIVAVSATTGEGIDALRAHLASEARRVSRQALRARAALAEAAVLVRDAIGLEGPIRGIETEGMATELASAAAELAGAPIIAEAVAGATRRACIRAGGWLPLRWMACMGADPLRRLHLGEEAREESATTPTLPTRSAFDEAAFANAVRSEVAARSTGRPESWRRRLVDRALGGATKVPHSAHREVSAHLRVSSSAPALAKYFGAMQLIAWIVCLIGGVWILAIHLGRAVLIDVSVPALGPVPMPTALIGCGLAVTVLCAFVSRVASAWVASRRRRAVMADVRALCRDEVDRLVVAPLRAEDTRQVTIASFVARLPLNPRV</sequence>
<evidence type="ECO:0000313" key="3">
    <source>
        <dbReference type="Proteomes" id="UP000759246"/>
    </source>
</evidence>
<dbReference type="SUPFAM" id="SSF52540">
    <property type="entry name" value="P-loop containing nucleoside triphosphate hydrolases"/>
    <property type="match status" value="1"/>
</dbReference>
<name>A0A929WUY5_9ACTO</name>
<dbReference type="GO" id="GO:0019843">
    <property type="term" value="F:rRNA binding"/>
    <property type="evidence" value="ECO:0007669"/>
    <property type="project" value="TreeGrafter"/>
</dbReference>
<evidence type="ECO:0000256" key="1">
    <source>
        <dbReference type="SAM" id="Phobius"/>
    </source>
</evidence>
<dbReference type="Proteomes" id="UP000759246">
    <property type="component" value="Unassembled WGS sequence"/>
</dbReference>
<feature type="transmembrane region" description="Helical" evidence="1">
    <location>
        <begin position="420"/>
        <end position="439"/>
    </location>
</feature>
<evidence type="ECO:0000313" key="2">
    <source>
        <dbReference type="EMBL" id="MBF0965682.1"/>
    </source>
</evidence>
<comment type="caution">
    <text evidence="2">The sequence shown here is derived from an EMBL/GenBank/DDBJ whole genome shotgun (WGS) entry which is preliminary data.</text>
</comment>
<gene>
    <name evidence="2" type="ORF">HXK09_00645</name>
</gene>
<dbReference type="InterPro" id="IPR005662">
    <property type="entry name" value="GTPase_Era-like"/>
</dbReference>
<dbReference type="EMBL" id="JABZGF010000005">
    <property type="protein sequence ID" value="MBF0965682.1"/>
    <property type="molecule type" value="Genomic_DNA"/>
</dbReference>
<dbReference type="Gene3D" id="3.40.50.300">
    <property type="entry name" value="P-loop containing nucleotide triphosphate hydrolases"/>
    <property type="match status" value="1"/>
</dbReference>
<protein>
    <submittedName>
        <fullName evidence="2">GTPase</fullName>
    </submittedName>
</protein>
<keyword evidence="1" id="KW-0472">Membrane</keyword>
<organism evidence="2 3">
    <name type="scientific">Actinomyces bouchesdurhonensis</name>
    <dbReference type="NCBI Taxonomy" id="1852361"/>
    <lineage>
        <taxon>Bacteria</taxon>
        <taxon>Bacillati</taxon>
        <taxon>Actinomycetota</taxon>
        <taxon>Actinomycetes</taxon>
        <taxon>Actinomycetales</taxon>
        <taxon>Actinomycetaceae</taxon>
        <taxon>Actinomyces</taxon>
    </lineage>
</organism>
<dbReference type="PANTHER" id="PTHR42698:SF1">
    <property type="entry name" value="GTPASE ERA, MITOCHONDRIAL"/>
    <property type="match status" value="1"/>
</dbReference>
<accession>A0A929WUY5</accession>
<dbReference type="GO" id="GO:0005829">
    <property type="term" value="C:cytosol"/>
    <property type="evidence" value="ECO:0007669"/>
    <property type="project" value="TreeGrafter"/>
</dbReference>
<keyword evidence="1" id="KW-1133">Transmembrane helix</keyword>
<feature type="transmembrane region" description="Helical" evidence="1">
    <location>
        <begin position="459"/>
        <end position="483"/>
    </location>
</feature>
<reference evidence="2" key="1">
    <citation type="submission" date="2020-04" db="EMBL/GenBank/DDBJ databases">
        <title>Deep metagenomics examines the oral microbiome during advanced dental caries in children, revealing novel taxa and co-occurrences with host molecules.</title>
        <authorList>
            <person name="Baker J.L."/>
            <person name="Morton J.T."/>
            <person name="Dinis M."/>
            <person name="Alvarez R."/>
            <person name="Tran N.C."/>
            <person name="Knight R."/>
            <person name="Edlund A."/>
        </authorList>
    </citation>
    <scope>NUCLEOTIDE SEQUENCE</scope>
    <source>
        <strain evidence="2">JCVI_30_bin.13</strain>
    </source>
</reference>
<dbReference type="GO" id="GO:0000028">
    <property type="term" value="P:ribosomal small subunit assembly"/>
    <property type="evidence" value="ECO:0007669"/>
    <property type="project" value="TreeGrafter"/>
</dbReference>
<dbReference type="GO" id="GO:0005525">
    <property type="term" value="F:GTP binding"/>
    <property type="evidence" value="ECO:0007669"/>
    <property type="project" value="InterPro"/>
</dbReference>
<dbReference type="InterPro" id="IPR027417">
    <property type="entry name" value="P-loop_NTPase"/>
</dbReference>
<keyword evidence="1" id="KW-0812">Transmembrane</keyword>
<proteinExistence type="predicted"/>
<dbReference type="GO" id="GO:0043024">
    <property type="term" value="F:ribosomal small subunit binding"/>
    <property type="evidence" value="ECO:0007669"/>
    <property type="project" value="TreeGrafter"/>
</dbReference>
<dbReference type="PANTHER" id="PTHR42698">
    <property type="entry name" value="GTPASE ERA"/>
    <property type="match status" value="1"/>
</dbReference>
<dbReference type="AlphaFoldDB" id="A0A929WUY5"/>